<evidence type="ECO:0000313" key="4">
    <source>
        <dbReference type="EMBL" id="KAL3280668.1"/>
    </source>
</evidence>
<dbReference type="EMBL" id="JABFTP020000144">
    <property type="protein sequence ID" value="KAL3280668.1"/>
    <property type="molecule type" value="Genomic_DNA"/>
</dbReference>
<protein>
    <recommendedName>
        <fullName evidence="3">Paired domain-containing protein</fullName>
    </recommendedName>
</protein>
<dbReference type="Proteomes" id="UP001516400">
    <property type="component" value="Unassembled WGS sequence"/>
</dbReference>
<dbReference type="InterPro" id="IPR001523">
    <property type="entry name" value="Paired_dom"/>
</dbReference>
<evidence type="ECO:0000313" key="5">
    <source>
        <dbReference type="Proteomes" id="UP001516400"/>
    </source>
</evidence>
<feature type="domain" description="Paired" evidence="3">
    <location>
        <begin position="3"/>
        <end position="70"/>
    </location>
</feature>
<dbReference type="AlphaFoldDB" id="A0ABD2NPK3"/>
<dbReference type="InterPro" id="IPR036388">
    <property type="entry name" value="WH-like_DNA-bd_sf"/>
</dbReference>
<dbReference type="Gene3D" id="1.10.10.10">
    <property type="entry name" value="Winged helix-like DNA-binding domain superfamily/Winged helix DNA-binding domain"/>
    <property type="match status" value="1"/>
</dbReference>
<evidence type="ECO:0000256" key="2">
    <source>
        <dbReference type="ARBA" id="ARBA00022724"/>
    </source>
</evidence>
<sequence length="102" mass="11666">MCSRIISLVEEGVRQKDIAATIEVSQGVISKTYARYVELQSLQNKPRRSRRKITSEEQDRFFCQVAKRDPNASTPTHQKQFLEATGISVSVETIPQRLRSRS</sequence>
<comment type="subcellular location">
    <subcellularLocation>
        <location evidence="1">Nucleus</location>
    </subcellularLocation>
</comment>
<evidence type="ECO:0000256" key="1">
    <source>
        <dbReference type="ARBA" id="ARBA00004123"/>
    </source>
</evidence>
<accession>A0ABD2NPK3</accession>
<keyword evidence="2" id="KW-0563">Paired box</keyword>
<gene>
    <name evidence="4" type="ORF">HHI36_003905</name>
</gene>
<dbReference type="SUPFAM" id="SSF46689">
    <property type="entry name" value="Homeodomain-like"/>
    <property type="match status" value="1"/>
</dbReference>
<evidence type="ECO:0000259" key="3">
    <source>
        <dbReference type="Pfam" id="PF00292"/>
    </source>
</evidence>
<proteinExistence type="predicted"/>
<reference evidence="4 5" key="1">
    <citation type="journal article" date="2021" name="BMC Biol.">
        <title>Horizontally acquired antibacterial genes associated with adaptive radiation of ladybird beetles.</title>
        <authorList>
            <person name="Li H.S."/>
            <person name="Tang X.F."/>
            <person name="Huang Y.H."/>
            <person name="Xu Z.Y."/>
            <person name="Chen M.L."/>
            <person name="Du X.Y."/>
            <person name="Qiu B.Y."/>
            <person name="Chen P.T."/>
            <person name="Zhang W."/>
            <person name="Slipinski A."/>
            <person name="Escalona H.E."/>
            <person name="Waterhouse R.M."/>
            <person name="Zwick A."/>
            <person name="Pang H."/>
        </authorList>
    </citation>
    <scope>NUCLEOTIDE SEQUENCE [LARGE SCALE GENOMIC DNA]</scope>
    <source>
        <strain evidence="4">SYSU2018</strain>
    </source>
</reference>
<dbReference type="InterPro" id="IPR009057">
    <property type="entry name" value="Homeodomain-like_sf"/>
</dbReference>
<organism evidence="4 5">
    <name type="scientific">Cryptolaemus montrouzieri</name>
    <dbReference type="NCBI Taxonomy" id="559131"/>
    <lineage>
        <taxon>Eukaryota</taxon>
        <taxon>Metazoa</taxon>
        <taxon>Ecdysozoa</taxon>
        <taxon>Arthropoda</taxon>
        <taxon>Hexapoda</taxon>
        <taxon>Insecta</taxon>
        <taxon>Pterygota</taxon>
        <taxon>Neoptera</taxon>
        <taxon>Endopterygota</taxon>
        <taxon>Coleoptera</taxon>
        <taxon>Polyphaga</taxon>
        <taxon>Cucujiformia</taxon>
        <taxon>Coccinelloidea</taxon>
        <taxon>Coccinellidae</taxon>
        <taxon>Scymninae</taxon>
        <taxon>Scymnini</taxon>
        <taxon>Cryptolaemus</taxon>
    </lineage>
</organism>
<dbReference type="GO" id="GO:0005634">
    <property type="term" value="C:nucleus"/>
    <property type="evidence" value="ECO:0007669"/>
    <property type="project" value="UniProtKB-SubCell"/>
</dbReference>
<comment type="caution">
    <text evidence="4">The sequence shown here is derived from an EMBL/GenBank/DDBJ whole genome shotgun (WGS) entry which is preliminary data.</text>
</comment>
<dbReference type="Pfam" id="PF00292">
    <property type="entry name" value="PAX"/>
    <property type="match status" value="1"/>
</dbReference>
<keyword evidence="5" id="KW-1185">Reference proteome</keyword>
<name>A0ABD2NPK3_9CUCU</name>